<proteinExistence type="predicted"/>
<keyword evidence="1" id="KW-0812">Transmembrane</keyword>
<dbReference type="AlphaFoldDB" id="A0A7J7KB00"/>
<keyword evidence="3" id="KW-1185">Reference proteome</keyword>
<organism evidence="2 3">
    <name type="scientific">Bugula neritina</name>
    <name type="common">Brown bryozoan</name>
    <name type="synonym">Sertularia neritina</name>
    <dbReference type="NCBI Taxonomy" id="10212"/>
    <lineage>
        <taxon>Eukaryota</taxon>
        <taxon>Metazoa</taxon>
        <taxon>Spiralia</taxon>
        <taxon>Lophotrochozoa</taxon>
        <taxon>Bryozoa</taxon>
        <taxon>Gymnolaemata</taxon>
        <taxon>Cheilostomatida</taxon>
        <taxon>Flustrina</taxon>
        <taxon>Buguloidea</taxon>
        <taxon>Bugulidae</taxon>
        <taxon>Bugula</taxon>
    </lineage>
</organism>
<evidence type="ECO:0000256" key="1">
    <source>
        <dbReference type="SAM" id="Phobius"/>
    </source>
</evidence>
<comment type="caution">
    <text evidence="2">The sequence shown here is derived from an EMBL/GenBank/DDBJ whole genome shotgun (WGS) entry which is preliminary data.</text>
</comment>
<name>A0A7J7KB00_BUGNE</name>
<accession>A0A7J7KB00</accession>
<reference evidence="2" key="1">
    <citation type="submission" date="2020-06" db="EMBL/GenBank/DDBJ databases">
        <title>Draft genome of Bugula neritina, a colonial animal packing powerful symbionts and potential medicines.</title>
        <authorList>
            <person name="Rayko M."/>
        </authorList>
    </citation>
    <scope>NUCLEOTIDE SEQUENCE [LARGE SCALE GENOMIC DNA]</scope>
    <source>
        <strain evidence="2">Kwan_BN1</strain>
    </source>
</reference>
<sequence>MITHYLKPKIVLISCWTVTIEANNMKVVSTELFVIIGLIFTTYIGIISIAEGRVIRLGRCSQRNCESSRNGWKKNMFRRAKQNG</sequence>
<evidence type="ECO:0000313" key="3">
    <source>
        <dbReference type="Proteomes" id="UP000593567"/>
    </source>
</evidence>
<keyword evidence="1" id="KW-1133">Transmembrane helix</keyword>
<feature type="transmembrane region" description="Helical" evidence="1">
    <location>
        <begin position="32"/>
        <end position="50"/>
    </location>
</feature>
<evidence type="ECO:0000313" key="2">
    <source>
        <dbReference type="EMBL" id="KAF6035114.1"/>
    </source>
</evidence>
<gene>
    <name evidence="2" type="ORF">EB796_006570</name>
</gene>
<dbReference type="Proteomes" id="UP000593567">
    <property type="component" value="Unassembled WGS sequence"/>
</dbReference>
<keyword evidence="1" id="KW-0472">Membrane</keyword>
<dbReference type="EMBL" id="VXIV02000933">
    <property type="protein sequence ID" value="KAF6035114.1"/>
    <property type="molecule type" value="Genomic_DNA"/>
</dbReference>
<protein>
    <submittedName>
        <fullName evidence="2">Uncharacterized protein</fullName>
    </submittedName>
</protein>